<feature type="transmembrane region" description="Helical" evidence="1">
    <location>
        <begin position="79"/>
        <end position="100"/>
    </location>
</feature>
<evidence type="ECO:0000313" key="3">
    <source>
        <dbReference type="Proteomes" id="UP000078396"/>
    </source>
</evidence>
<dbReference type="Proteomes" id="UP000078396">
    <property type="component" value="Unassembled WGS sequence"/>
</dbReference>
<protein>
    <submittedName>
        <fullName evidence="2">Uncharacterized protein</fullName>
    </submittedName>
</protein>
<dbReference type="OrthoDB" id="1352523at2"/>
<keyword evidence="1" id="KW-0812">Transmembrane</keyword>
<evidence type="ECO:0000313" key="2">
    <source>
        <dbReference type="EMBL" id="OAN39522.1"/>
    </source>
</evidence>
<keyword evidence="1" id="KW-1133">Transmembrane helix</keyword>
<feature type="transmembrane region" description="Helical" evidence="1">
    <location>
        <begin position="21"/>
        <end position="39"/>
    </location>
</feature>
<proteinExistence type="predicted"/>
<gene>
    <name evidence="2" type="ORF">A4X20_17805</name>
</gene>
<dbReference type="AlphaFoldDB" id="A0A178LXZ2"/>
<name>A0A178LXZ2_MYCIR</name>
<sequence length="178" mass="19023">MGETTARRSKLKEWVRRYLPCEIAGTAAEFGAAALAYVATGSLAIAAVAATVGASIGYYAAAYVSALRWSYRDQEHRRGALRIAVANLLALRSVAVEFGPAELIDSVAVRPLAFYVGPMVFGNVLAGWIFGKLLSDMAFYACAIVSYERFSTLLARRSPKAQIEEEGGHEPTVAVSAA</sequence>
<dbReference type="RefSeq" id="WP_064281248.1">
    <property type="nucleotide sequence ID" value="NZ_LWCS01000017.1"/>
</dbReference>
<comment type="caution">
    <text evidence="2">The sequence shown here is derived from an EMBL/GenBank/DDBJ whole genome shotgun (WGS) entry which is preliminary data.</text>
</comment>
<keyword evidence="1" id="KW-0472">Membrane</keyword>
<accession>A0A178LXZ2</accession>
<organism evidence="2 3">
    <name type="scientific">Mycolicibacterium iranicum</name>
    <name type="common">Mycobacterium iranicum</name>
    <dbReference type="NCBI Taxonomy" id="912594"/>
    <lineage>
        <taxon>Bacteria</taxon>
        <taxon>Bacillati</taxon>
        <taxon>Actinomycetota</taxon>
        <taxon>Actinomycetes</taxon>
        <taxon>Mycobacteriales</taxon>
        <taxon>Mycobacteriaceae</taxon>
        <taxon>Mycolicibacterium</taxon>
    </lineage>
</organism>
<dbReference type="STRING" id="912594.AWC12_02875"/>
<reference evidence="2 3" key="1">
    <citation type="submission" date="2016-04" db="EMBL/GenBank/DDBJ databases">
        <title>Draft Genome Sequences of Staphylococcus capitis Strain H36, S. capitis Strain H65, S. cohnii Strain H62, S. hominis Strain H69, Mycobacterium iranicum Strain H39, Plantibacter sp. Strain H53, Pseudomonas oryzihabitans Strain H72, and Microbacterium sp. Strain H83, isolated from residential settings.</title>
        <authorList>
            <person name="Lymperopoulou D."/>
            <person name="Adams R.I."/>
            <person name="Lindow S."/>
            <person name="Coil D.A."/>
            <person name="Jospin G."/>
            <person name="Eisen J.A."/>
        </authorList>
    </citation>
    <scope>NUCLEOTIDE SEQUENCE [LARGE SCALE GENOMIC DNA]</scope>
    <source>
        <strain evidence="2 3">H39</strain>
    </source>
</reference>
<feature type="transmembrane region" description="Helical" evidence="1">
    <location>
        <begin position="112"/>
        <end position="130"/>
    </location>
</feature>
<feature type="transmembrane region" description="Helical" evidence="1">
    <location>
        <begin position="45"/>
        <end position="67"/>
    </location>
</feature>
<evidence type="ECO:0000256" key="1">
    <source>
        <dbReference type="SAM" id="Phobius"/>
    </source>
</evidence>
<dbReference type="EMBL" id="LWCS01000017">
    <property type="protein sequence ID" value="OAN39522.1"/>
    <property type="molecule type" value="Genomic_DNA"/>
</dbReference>